<sequence length="122" mass="14259">MADLGRITLSQRKERRQRQFSSKILSRKLATCQEVTKSTIIIVTCLTKALDDLNFGVAQAYMNQRKLDHNMKIMVKNFSQALKGIGDRKNWAGSFEMDMLPWNIFTMEIYVEYIFICILLSW</sequence>
<reference evidence="1" key="2">
    <citation type="submission" date="2025-09" db="UniProtKB">
        <authorList>
            <consortium name="Ensembl"/>
        </authorList>
    </citation>
    <scope>IDENTIFICATION</scope>
</reference>
<protein>
    <submittedName>
        <fullName evidence="1">Uncharacterized protein</fullName>
    </submittedName>
</protein>
<organism evidence="1 2">
    <name type="scientific">Laticauda laticaudata</name>
    <name type="common">Blue-ringed sea krait</name>
    <name type="synonym">Blue-lipped sea krait</name>
    <dbReference type="NCBI Taxonomy" id="8630"/>
    <lineage>
        <taxon>Eukaryota</taxon>
        <taxon>Metazoa</taxon>
        <taxon>Chordata</taxon>
        <taxon>Craniata</taxon>
        <taxon>Vertebrata</taxon>
        <taxon>Euteleostomi</taxon>
        <taxon>Lepidosauria</taxon>
        <taxon>Squamata</taxon>
        <taxon>Bifurcata</taxon>
        <taxon>Unidentata</taxon>
        <taxon>Episquamata</taxon>
        <taxon>Toxicofera</taxon>
        <taxon>Serpentes</taxon>
        <taxon>Colubroidea</taxon>
        <taxon>Elapidae</taxon>
        <taxon>Laticaudinae</taxon>
        <taxon>Laticauda</taxon>
    </lineage>
</organism>
<reference evidence="1" key="1">
    <citation type="submission" date="2025-08" db="UniProtKB">
        <authorList>
            <consortium name="Ensembl"/>
        </authorList>
    </citation>
    <scope>IDENTIFICATION</scope>
</reference>
<dbReference type="Ensembl" id="ENSLLTT00000016055.1">
    <property type="protein sequence ID" value="ENSLLTP00000015455.1"/>
    <property type="gene ID" value="ENSLLTG00000011841.1"/>
</dbReference>
<evidence type="ECO:0000313" key="2">
    <source>
        <dbReference type="Proteomes" id="UP000694406"/>
    </source>
</evidence>
<dbReference type="Proteomes" id="UP000694406">
    <property type="component" value="Unplaced"/>
</dbReference>
<accession>A0A8C5SBV9</accession>
<keyword evidence="2" id="KW-1185">Reference proteome</keyword>
<name>A0A8C5SBV9_LATLA</name>
<evidence type="ECO:0000313" key="1">
    <source>
        <dbReference type="Ensembl" id="ENSLLTP00000015455.1"/>
    </source>
</evidence>
<dbReference type="AlphaFoldDB" id="A0A8C5SBV9"/>
<proteinExistence type="predicted"/>
<dbReference type="GeneTree" id="ENSGT01000000220681"/>